<reference evidence="11" key="1">
    <citation type="journal article" date="2021" name="PeerJ">
        <title>Extensive microbial diversity within the chicken gut microbiome revealed by metagenomics and culture.</title>
        <authorList>
            <person name="Gilroy R."/>
            <person name="Ravi A."/>
            <person name="Getino M."/>
            <person name="Pursley I."/>
            <person name="Horton D.L."/>
            <person name="Alikhan N.F."/>
            <person name="Baker D."/>
            <person name="Gharbi K."/>
            <person name="Hall N."/>
            <person name="Watson M."/>
            <person name="Adriaenssens E.M."/>
            <person name="Foster-Nyarko E."/>
            <person name="Jarju S."/>
            <person name="Secka A."/>
            <person name="Antonio M."/>
            <person name="Oren A."/>
            <person name="Chaudhuri R.R."/>
            <person name="La Ragione R."/>
            <person name="Hildebrand F."/>
            <person name="Pallen M.J."/>
        </authorList>
    </citation>
    <scope>NUCLEOTIDE SEQUENCE</scope>
    <source>
        <strain evidence="11">ChiW19-6364</strain>
    </source>
</reference>
<keyword evidence="5 10" id="KW-1133">Transmembrane helix</keyword>
<evidence type="ECO:0000256" key="2">
    <source>
        <dbReference type="ARBA" id="ARBA00022516"/>
    </source>
</evidence>
<evidence type="ECO:0000313" key="12">
    <source>
        <dbReference type="Proteomes" id="UP000823850"/>
    </source>
</evidence>
<organism evidence="11 12">
    <name type="scientific">Candidatus Blautia stercoripullorum</name>
    <dbReference type="NCBI Taxonomy" id="2838502"/>
    <lineage>
        <taxon>Bacteria</taxon>
        <taxon>Bacillati</taxon>
        <taxon>Bacillota</taxon>
        <taxon>Clostridia</taxon>
        <taxon>Lachnospirales</taxon>
        <taxon>Lachnospiraceae</taxon>
        <taxon>Blautia</taxon>
    </lineage>
</organism>
<evidence type="ECO:0000256" key="1">
    <source>
        <dbReference type="ARBA" id="ARBA00022475"/>
    </source>
</evidence>
<evidence type="ECO:0000256" key="3">
    <source>
        <dbReference type="ARBA" id="ARBA00022679"/>
    </source>
</evidence>
<feature type="transmembrane region" description="Helical" evidence="10">
    <location>
        <begin position="108"/>
        <end position="125"/>
    </location>
</feature>
<comment type="catalytic activity">
    <reaction evidence="10">
        <text>an acyl phosphate + sn-glycerol 3-phosphate = a 1-acyl-sn-glycero-3-phosphate + phosphate</text>
        <dbReference type="Rhea" id="RHEA:34075"/>
        <dbReference type="ChEBI" id="CHEBI:43474"/>
        <dbReference type="ChEBI" id="CHEBI:57597"/>
        <dbReference type="ChEBI" id="CHEBI:57970"/>
        <dbReference type="ChEBI" id="CHEBI:59918"/>
        <dbReference type="EC" id="2.3.1.275"/>
    </reaction>
</comment>
<evidence type="ECO:0000313" key="11">
    <source>
        <dbReference type="EMBL" id="HJD39168.1"/>
    </source>
</evidence>
<dbReference type="GO" id="GO:0043772">
    <property type="term" value="F:acyl-phosphate glycerol-3-phosphate acyltransferase activity"/>
    <property type="evidence" value="ECO:0007669"/>
    <property type="project" value="UniProtKB-UniRule"/>
</dbReference>
<evidence type="ECO:0000256" key="6">
    <source>
        <dbReference type="ARBA" id="ARBA00023098"/>
    </source>
</evidence>
<dbReference type="PANTHER" id="PTHR30309">
    <property type="entry name" value="INNER MEMBRANE PROTEIN YGIH"/>
    <property type="match status" value="1"/>
</dbReference>
<comment type="subunit">
    <text evidence="10">Probably interacts with PlsX.</text>
</comment>
<dbReference type="GO" id="GO:0008654">
    <property type="term" value="P:phospholipid biosynthetic process"/>
    <property type="evidence" value="ECO:0007669"/>
    <property type="project" value="UniProtKB-UniRule"/>
</dbReference>
<feature type="transmembrane region" description="Helical" evidence="10">
    <location>
        <begin position="6"/>
        <end position="28"/>
    </location>
</feature>
<dbReference type="InterPro" id="IPR003811">
    <property type="entry name" value="G3P_acylTferase_PlsY"/>
</dbReference>
<proteinExistence type="inferred from homology"/>
<keyword evidence="1 10" id="KW-1003">Cell membrane</keyword>
<evidence type="ECO:0000256" key="5">
    <source>
        <dbReference type="ARBA" id="ARBA00022989"/>
    </source>
</evidence>
<dbReference type="EMBL" id="DWUX01000074">
    <property type="protein sequence ID" value="HJD39168.1"/>
    <property type="molecule type" value="Genomic_DNA"/>
</dbReference>
<dbReference type="SMART" id="SM01207">
    <property type="entry name" value="G3P_acyltransf"/>
    <property type="match status" value="1"/>
</dbReference>
<evidence type="ECO:0000256" key="7">
    <source>
        <dbReference type="ARBA" id="ARBA00023136"/>
    </source>
</evidence>
<accession>A0A9D2U555</accession>
<keyword evidence="4 10" id="KW-0812">Transmembrane</keyword>
<comment type="subcellular location">
    <subcellularLocation>
        <location evidence="10">Cell membrane</location>
        <topology evidence="10">Multi-pass membrane protein</topology>
    </subcellularLocation>
</comment>
<keyword evidence="11" id="KW-0012">Acyltransferase</keyword>
<gene>
    <name evidence="10" type="primary">plsY</name>
    <name evidence="11" type="ORF">H9913_04010</name>
</gene>
<feature type="transmembrane region" description="Helical" evidence="10">
    <location>
        <begin position="83"/>
        <end position="101"/>
    </location>
</feature>
<name>A0A9D2U555_9FIRM</name>
<protein>
    <recommendedName>
        <fullName evidence="10">Glycerol-3-phosphate acyltransferase</fullName>
    </recommendedName>
    <alternativeName>
        <fullName evidence="10">Acyl-PO4 G3P acyltransferase</fullName>
    </alternativeName>
    <alternativeName>
        <fullName evidence="10">Acyl-phosphate--glycerol-3-phosphate acyltransferase</fullName>
    </alternativeName>
    <alternativeName>
        <fullName evidence="10">G3P acyltransferase</fullName>
        <shortName evidence="10">GPAT</shortName>
        <ecNumber evidence="10">2.3.1.275</ecNumber>
    </alternativeName>
    <alternativeName>
        <fullName evidence="10">Lysophosphatidic acid synthase</fullName>
        <shortName evidence="10">LPA synthase</shortName>
    </alternativeName>
</protein>
<evidence type="ECO:0000256" key="4">
    <source>
        <dbReference type="ARBA" id="ARBA00022692"/>
    </source>
</evidence>
<dbReference type="Pfam" id="PF02660">
    <property type="entry name" value="G3P_acyltransf"/>
    <property type="match status" value="1"/>
</dbReference>
<keyword evidence="3 10" id="KW-0808">Transferase</keyword>
<keyword evidence="6 10" id="KW-0443">Lipid metabolism</keyword>
<dbReference type="PANTHER" id="PTHR30309:SF0">
    <property type="entry name" value="GLYCEROL-3-PHOSPHATE ACYLTRANSFERASE-RELATED"/>
    <property type="match status" value="1"/>
</dbReference>
<reference evidence="11" key="2">
    <citation type="submission" date="2021-04" db="EMBL/GenBank/DDBJ databases">
        <authorList>
            <person name="Gilroy R."/>
        </authorList>
    </citation>
    <scope>NUCLEOTIDE SEQUENCE</scope>
    <source>
        <strain evidence="11">ChiW19-6364</strain>
    </source>
</reference>
<feature type="transmembrane region" description="Helical" evidence="10">
    <location>
        <begin position="48"/>
        <end position="71"/>
    </location>
</feature>
<comment type="similarity">
    <text evidence="10">Belongs to the PlsY family.</text>
</comment>
<dbReference type="HAMAP" id="MF_01043">
    <property type="entry name" value="PlsY"/>
    <property type="match status" value="1"/>
</dbReference>
<feature type="transmembrane region" description="Helical" evidence="10">
    <location>
        <begin position="156"/>
        <end position="183"/>
    </location>
</feature>
<comment type="caution">
    <text evidence="11">The sequence shown here is derived from an EMBL/GenBank/DDBJ whole genome shotgun (WGS) entry which is preliminary data.</text>
</comment>
<dbReference type="GO" id="GO:0005886">
    <property type="term" value="C:plasma membrane"/>
    <property type="evidence" value="ECO:0007669"/>
    <property type="project" value="UniProtKB-SubCell"/>
</dbReference>
<comment type="function">
    <text evidence="10">Catalyzes the transfer of an acyl group from acyl-phosphate (acyl-PO(4)) to glycerol-3-phosphate (G3P) to form lysophosphatidic acid (LPA). This enzyme utilizes acyl-phosphate as fatty acyl donor, but not acyl-CoA or acyl-ACP.</text>
</comment>
<evidence type="ECO:0000256" key="9">
    <source>
        <dbReference type="ARBA" id="ARBA00023264"/>
    </source>
</evidence>
<evidence type="ECO:0000256" key="8">
    <source>
        <dbReference type="ARBA" id="ARBA00023209"/>
    </source>
</evidence>
<keyword evidence="8 10" id="KW-0594">Phospholipid biosynthesis</keyword>
<keyword evidence="2 10" id="KW-0444">Lipid biosynthesis</keyword>
<comment type="pathway">
    <text evidence="10">Lipid metabolism; phospholipid metabolism.</text>
</comment>
<sequence length="205" mass="22536">MTKYYIFYFLAAYLSGGIMFGALIPKLFCGIDIRKMSEDGNPGTANVFLYAGPFWGILVLVCDILKGFLPVHLAAGQLGADNLGFALIMAAPVIGHAFPLAGGRKKGGKGIAVTFGVLAGLYPFLDSLELLIFWYLLFSLIIIVNPHSLRTGVTYLCWLASSVVCRLHPVITAGTLLISAVVLDKHKEELKHMKDQRIRFIFRRD</sequence>
<evidence type="ECO:0000256" key="10">
    <source>
        <dbReference type="HAMAP-Rule" id="MF_01043"/>
    </source>
</evidence>
<dbReference type="EC" id="2.3.1.275" evidence="10"/>
<keyword evidence="9 10" id="KW-1208">Phospholipid metabolism</keyword>
<dbReference type="AlphaFoldDB" id="A0A9D2U555"/>
<dbReference type="Proteomes" id="UP000823850">
    <property type="component" value="Unassembled WGS sequence"/>
</dbReference>
<keyword evidence="7 10" id="KW-0472">Membrane</keyword>